<dbReference type="EMBL" id="MKZS01000001">
    <property type="protein sequence ID" value="OLT63355.1"/>
    <property type="molecule type" value="Genomic_DNA"/>
</dbReference>
<comment type="caution">
    <text evidence="2">The sequence shown here is derived from an EMBL/GenBank/DDBJ whole genome shotgun (WGS) entry which is preliminary data.</text>
</comment>
<feature type="domain" description="Xylose isomerase-like TIM barrel" evidence="1">
    <location>
        <begin position="39"/>
        <end position="300"/>
    </location>
</feature>
<dbReference type="SUPFAM" id="SSF51658">
    <property type="entry name" value="Xylose isomerase-like"/>
    <property type="match status" value="1"/>
</dbReference>
<dbReference type="InterPro" id="IPR036237">
    <property type="entry name" value="Xyl_isomerase-like_sf"/>
</dbReference>
<dbReference type="Proteomes" id="UP000186657">
    <property type="component" value="Unassembled WGS sequence"/>
</dbReference>
<reference evidence="2 3" key="1">
    <citation type="submission" date="2016-10" db="EMBL/GenBank/DDBJ databases">
        <title>Comparative genomics uncovers the prolific and rare metabolic potential of the cyanobacterial genus Moorea.</title>
        <authorList>
            <person name="Leao T."/>
            <person name="Castelao G."/>
            <person name="Korobeynikov A."/>
            <person name="Monroe E.A."/>
            <person name="Podell S."/>
            <person name="Glukhov E."/>
            <person name="Allen E."/>
            <person name="Gerwick W.H."/>
            <person name="Gerwick L."/>
        </authorList>
    </citation>
    <scope>NUCLEOTIDE SEQUENCE [LARGE SCALE GENOMIC DNA]</scope>
    <source>
        <strain evidence="2 3">PNG5-198</strain>
    </source>
</reference>
<organism evidence="2 3">
    <name type="scientific">Moorena bouillonii PNG</name>
    <dbReference type="NCBI Taxonomy" id="568701"/>
    <lineage>
        <taxon>Bacteria</taxon>
        <taxon>Bacillati</taxon>
        <taxon>Cyanobacteriota</taxon>
        <taxon>Cyanophyceae</taxon>
        <taxon>Coleofasciculales</taxon>
        <taxon>Coleofasciculaceae</taxon>
        <taxon>Moorena</taxon>
    </lineage>
</organism>
<dbReference type="InterPro" id="IPR013022">
    <property type="entry name" value="Xyl_isomerase-like_TIM-brl"/>
</dbReference>
<dbReference type="Pfam" id="PF01261">
    <property type="entry name" value="AP_endonuc_2"/>
    <property type="match status" value="1"/>
</dbReference>
<evidence type="ECO:0000259" key="1">
    <source>
        <dbReference type="Pfam" id="PF01261"/>
    </source>
</evidence>
<dbReference type="PANTHER" id="PTHR12110">
    <property type="entry name" value="HYDROXYPYRUVATE ISOMERASE"/>
    <property type="match status" value="1"/>
</dbReference>
<dbReference type="Gene3D" id="3.20.20.150">
    <property type="entry name" value="Divalent-metal-dependent TIM barrel enzymes"/>
    <property type="match status" value="1"/>
</dbReference>
<accession>A0A1U7NBN8</accession>
<proteinExistence type="predicted"/>
<dbReference type="PANTHER" id="PTHR12110:SF41">
    <property type="entry name" value="INOSOSE DEHYDRATASE"/>
    <property type="match status" value="1"/>
</dbReference>
<name>A0A1U7NBN8_9CYAN</name>
<evidence type="ECO:0000313" key="2">
    <source>
        <dbReference type="EMBL" id="OLT63355.1"/>
    </source>
</evidence>
<evidence type="ECO:0000313" key="3">
    <source>
        <dbReference type="Proteomes" id="UP000186657"/>
    </source>
</evidence>
<dbReference type="AlphaFoldDB" id="A0A1U7NBN8"/>
<dbReference type="InterPro" id="IPR050312">
    <property type="entry name" value="IolE/XylAMocC-like"/>
</dbReference>
<sequence>MIEGFNDLPLGITPTGWSNSDDQCIDLNPPIPYQQILNEIAESGFYGTQNAPKFPEKEDLKKELELRGLTISEPWVGTYFTEGKQEESIAELDKQIAFMDGFDSNVIVVAELGNAVHLDLEKDPIKEEPVFTPDQNQALYDGLKQLADKAEKAKYTLVYHPHVGTGVATIDHIKNLMDNTADSQLKLLLDTGHVYYATYGHDSDLTPQKIQAQIEELTNTYKDRIKHVHLKNIRKDKLAESVDEGRSFLNSIRAGVFTVPGDAEGVINFNPILKTLADANYEGWLIVEAEQDPNTTMGYNPPKTPLDYANMAREYLCEQTGL</sequence>
<gene>
    <name evidence="2" type="ORF">BJP37_17535</name>
</gene>
<keyword evidence="3" id="KW-1185">Reference proteome</keyword>
<protein>
    <recommendedName>
        <fullName evidence="1">Xylose isomerase-like TIM barrel domain-containing protein</fullName>
    </recommendedName>
</protein>